<proteinExistence type="predicted"/>
<feature type="domain" description="HD/PDEase" evidence="2">
    <location>
        <begin position="71"/>
        <end position="218"/>
    </location>
</feature>
<reference evidence="3 4" key="1">
    <citation type="submission" date="2024-02" db="EMBL/GenBank/DDBJ databases">
        <title>A draft genome for the cacao thread blight pathogen Marasmius crinis-equi.</title>
        <authorList>
            <person name="Cohen S.P."/>
            <person name="Baruah I.K."/>
            <person name="Amoako-Attah I."/>
            <person name="Bukari Y."/>
            <person name="Meinhardt L.W."/>
            <person name="Bailey B.A."/>
        </authorList>
    </citation>
    <scope>NUCLEOTIDE SEQUENCE [LARGE SCALE GENOMIC DNA]</scope>
    <source>
        <strain evidence="3 4">GH-76</strain>
    </source>
</reference>
<dbReference type="InterPro" id="IPR045509">
    <property type="entry name" value="HD_assoc_2"/>
</dbReference>
<name>A0ABR3F036_9AGAR</name>
<dbReference type="InterPro" id="IPR050135">
    <property type="entry name" value="dGTPase-like"/>
</dbReference>
<feature type="region of interest" description="Disordered" evidence="1">
    <location>
        <begin position="1"/>
        <end position="25"/>
    </location>
</feature>
<evidence type="ECO:0000313" key="3">
    <source>
        <dbReference type="EMBL" id="KAL0568557.1"/>
    </source>
</evidence>
<dbReference type="Gene3D" id="3.30.70.2760">
    <property type="match status" value="1"/>
</dbReference>
<dbReference type="PANTHER" id="PTHR11373:SF4">
    <property type="entry name" value="DEOXYNUCLEOSIDE TRIPHOSPHATE TRIPHOSPHOHYDROLASE SAMHD1"/>
    <property type="match status" value="1"/>
</dbReference>
<accession>A0ABR3F036</accession>
<evidence type="ECO:0000256" key="1">
    <source>
        <dbReference type="SAM" id="MobiDB-lite"/>
    </source>
</evidence>
<feature type="compositionally biased region" description="Low complexity" evidence="1">
    <location>
        <begin position="469"/>
        <end position="488"/>
    </location>
</feature>
<sequence length="614" mass="69655">MSNSYGSANLSMDHDEQTEPFRAGEPGQVKDIVHDLIEISPRLREFIDTPQFQRLRYIKQLGLSYLVWPCASHSRYEHSIGVAHLARTLVENIRHAQPELGITDRDVECVEVAGLCHDLGHGPWSHTWDGSFIPDVLPDEDWTHEKGSEMMLDYLVKDNNVVIEDKDLNFIKALILGDPTRCSRDEKPFLFEIVANKRNGLDVDKYDYIQRDSLMLGDPIKINVNRMLMSARVIDNEITYNIKDLSNIMEVFRTRFKLHEKYYNHKTVKIAEYMVLEALKIANPVLNIAERIRDPEEFVMLSDFVMHEIKFSRDPRLAEARKIFARIEKRDFFKRADWKLIPYEKSRTFKQHITSQGIFEELRAKFAGAALTIDGGTLSAEDIIMEFSTLHHGMMEKNPLDSVKFYSKYHPKKSQYAKPGDYSTLMPHSFAEVMMRVYTKKPQFFGLVQTGYRAVLRKVADGQDVDQGSSSISFSAIASPPATEAPTSPRLDAAEEWVQPHSSIRSVKPISKTESGDNPFMTVNRNYVALSPYNSTPNKKRKLSDLETLEPGEMSPTLQGMRRRLGKELEDVKPLEFEDTRRNLAGGGDTDAGTSSLMSVDGVGSGSGGGAMDT</sequence>
<dbReference type="InterPro" id="IPR006674">
    <property type="entry name" value="HD_domain"/>
</dbReference>
<dbReference type="Proteomes" id="UP001465976">
    <property type="component" value="Unassembled WGS sequence"/>
</dbReference>
<protein>
    <recommendedName>
        <fullName evidence="2">HD/PDEase domain-containing protein</fullName>
    </recommendedName>
</protein>
<dbReference type="Pfam" id="PF19276">
    <property type="entry name" value="HD_assoc_2"/>
    <property type="match status" value="1"/>
</dbReference>
<evidence type="ECO:0000313" key="4">
    <source>
        <dbReference type="Proteomes" id="UP001465976"/>
    </source>
</evidence>
<feature type="region of interest" description="Disordered" evidence="1">
    <location>
        <begin position="578"/>
        <end position="614"/>
    </location>
</feature>
<organism evidence="3 4">
    <name type="scientific">Marasmius crinis-equi</name>
    <dbReference type="NCBI Taxonomy" id="585013"/>
    <lineage>
        <taxon>Eukaryota</taxon>
        <taxon>Fungi</taxon>
        <taxon>Dikarya</taxon>
        <taxon>Basidiomycota</taxon>
        <taxon>Agaricomycotina</taxon>
        <taxon>Agaricomycetes</taxon>
        <taxon>Agaricomycetidae</taxon>
        <taxon>Agaricales</taxon>
        <taxon>Marasmiineae</taxon>
        <taxon>Marasmiaceae</taxon>
        <taxon>Marasmius</taxon>
    </lineage>
</organism>
<dbReference type="EMBL" id="JBAHYK010001311">
    <property type="protein sequence ID" value="KAL0568557.1"/>
    <property type="molecule type" value="Genomic_DNA"/>
</dbReference>
<dbReference type="SUPFAM" id="SSF109604">
    <property type="entry name" value="HD-domain/PDEase-like"/>
    <property type="match status" value="1"/>
</dbReference>
<feature type="region of interest" description="Disordered" evidence="1">
    <location>
        <begin position="532"/>
        <end position="557"/>
    </location>
</feature>
<dbReference type="Gene3D" id="1.10.3210.10">
    <property type="entry name" value="Hypothetical protein af1432"/>
    <property type="match status" value="1"/>
</dbReference>
<evidence type="ECO:0000259" key="2">
    <source>
        <dbReference type="SMART" id="SM00471"/>
    </source>
</evidence>
<dbReference type="CDD" id="cd00077">
    <property type="entry name" value="HDc"/>
    <property type="match status" value="1"/>
</dbReference>
<dbReference type="PANTHER" id="PTHR11373">
    <property type="entry name" value="DEOXYNUCLEOSIDE TRIPHOSPHATE TRIPHOSPHOHYDROLASE"/>
    <property type="match status" value="1"/>
</dbReference>
<dbReference type="Pfam" id="PF01966">
    <property type="entry name" value="HD"/>
    <property type="match status" value="1"/>
</dbReference>
<dbReference type="InterPro" id="IPR003607">
    <property type="entry name" value="HD/PDEase_dom"/>
</dbReference>
<keyword evidence="4" id="KW-1185">Reference proteome</keyword>
<gene>
    <name evidence="3" type="ORF">V5O48_013424</name>
</gene>
<feature type="compositionally biased region" description="Polar residues" evidence="1">
    <location>
        <begin position="1"/>
        <end position="10"/>
    </location>
</feature>
<feature type="region of interest" description="Disordered" evidence="1">
    <location>
        <begin position="465"/>
        <end position="488"/>
    </location>
</feature>
<feature type="compositionally biased region" description="Gly residues" evidence="1">
    <location>
        <begin position="603"/>
        <end position="614"/>
    </location>
</feature>
<comment type="caution">
    <text evidence="3">The sequence shown here is derived from an EMBL/GenBank/DDBJ whole genome shotgun (WGS) entry which is preliminary data.</text>
</comment>
<dbReference type="SMART" id="SM00471">
    <property type="entry name" value="HDc"/>
    <property type="match status" value="1"/>
</dbReference>